<dbReference type="AlphaFoldDB" id="A0A5R8ZIX2"/>
<evidence type="ECO:0000256" key="1">
    <source>
        <dbReference type="SAM" id="MobiDB-lite"/>
    </source>
</evidence>
<dbReference type="GO" id="GO:0003676">
    <property type="term" value="F:nucleic acid binding"/>
    <property type="evidence" value="ECO:0007669"/>
    <property type="project" value="InterPro"/>
</dbReference>
<accession>A0A5R8ZIX2</accession>
<feature type="domain" description="Integrase catalytic" evidence="2">
    <location>
        <begin position="234"/>
        <end position="436"/>
    </location>
</feature>
<dbReference type="SUPFAM" id="SSF53098">
    <property type="entry name" value="Ribonuclease H-like"/>
    <property type="match status" value="1"/>
</dbReference>
<organism evidence="3 4">
    <name type="scientific">Pseudomonas mosselii</name>
    <dbReference type="NCBI Taxonomy" id="78327"/>
    <lineage>
        <taxon>Bacteria</taxon>
        <taxon>Pseudomonadati</taxon>
        <taxon>Pseudomonadota</taxon>
        <taxon>Gammaproteobacteria</taxon>
        <taxon>Pseudomonadales</taxon>
        <taxon>Pseudomonadaceae</taxon>
        <taxon>Pseudomonas</taxon>
    </lineage>
</organism>
<gene>
    <name evidence="3" type="ORF">FEM01_02495</name>
</gene>
<evidence type="ECO:0000313" key="3">
    <source>
        <dbReference type="EMBL" id="TLP65067.1"/>
    </source>
</evidence>
<dbReference type="Gene3D" id="3.30.420.10">
    <property type="entry name" value="Ribonuclease H-like superfamily/Ribonuclease H"/>
    <property type="match status" value="1"/>
</dbReference>
<proteinExistence type="predicted"/>
<dbReference type="EMBL" id="VAUO01000001">
    <property type="protein sequence ID" value="TLP65067.1"/>
    <property type="molecule type" value="Genomic_DNA"/>
</dbReference>
<dbReference type="PROSITE" id="PS50994">
    <property type="entry name" value="INTEGRASE"/>
    <property type="match status" value="1"/>
</dbReference>
<dbReference type="InterPro" id="IPR001584">
    <property type="entry name" value="Integrase_cat-core"/>
</dbReference>
<dbReference type="InterPro" id="IPR036397">
    <property type="entry name" value="RNaseH_sf"/>
</dbReference>
<keyword evidence="4" id="KW-1185">Reference proteome</keyword>
<dbReference type="InterPro" id="IPR012337">
    <property type="entry name" value="RNaseH-like_sf"/>
</dbReference>
<protein>
    <submittedName>
        <fullName evidence="3">Transposase family protein</fullName>
    </submittedName>
</protein>
<feature type="region of interest" description="Disordered" evidence="1">
    <location>
        <begin position="527"/>
        <end position="620"/>
    </location>
</feature>
<reference evidence="3 4" key="1">
    <citation type="submission" date="2019-05" db="EMBL/GenBank/DDBJ databases">
        <title>Pseudomonas sp. SC006 isolated from lettuce that can produce HBGAs.</title>
        <authorList>
            <person name="Wang D."/>
            <person name="Liao N."/>
            <person name="Liu D."/>
            <person name="Zhang Z."/>
            <person name="Zou S."/>
        </authorList>
    </citation>
    <scope>NUCLEOTIDE SEQUENCE [LARGE SCALE GENOMIC DNA]</scope>
    <source>
        <strain evidence="3 4">SC006</strain>
    </source>
</reference>
<feature type="compositionally biased region" description="Basic and acidic residues" evidence="1">
    <location>
        <begin position="565"/>
        <end position="581"/>
    </location>
</feature>
<name>A0A5R8ZIX2_9PSED</name>
<sequence length="620" mass="69606">MKFSDGEIVSLPDDPTQPYVVIESSASGDKIFLKGSTGTDRVVESNVPLKIDPGTFGPMHQALLHDAENLRTLPLLEKFVSAERFTPEQEAEGQRREEIIKEMEAGLSREAAREKMGLQPTAFKDVLKRYAKDPRWQSVVPRKPGKKSGTPTHDSELDPIFMRAYEQAYNNEGAYEAAVYTRFLTLCHNDGIKPFSRSTGHRLFLSIDPRERDLKKFGPEYVSKKYGAFPSSYMPEAPLRRTQIDSSPVDCIVIDSETGKELGRPFLTAMRDDYSGGHLACTISFVPPNSATIAATMYQAFLPKKKLLADYGLKNSHWIMYGKFVEVLMDGGPEHDNKAVKSTCHKFGIKASFRDRPQQGGGVENEIKLLNKNFIQRLEGSTGSAPRHDKYFNPEKKAVYTLERLTQLVFLEIIALNDTTSGVDGLSPNMRWDRYFNSQEVGMRLPPLMLDAESFLINMLPGGRVFVLPAGIKYKGVMYDHGPCRHLINRKVKVSVRRNPLDLHHLYVRNKDEWHIVLAQKRSLVPRTQMEQQARKRSGGKAGEKTAAGHAASNEQQELMALGKAEGKVLRKAQESVKQAERSGSLPTYDKPSGKKAQRAPETNRFADVTIFVPEDDSDE</sequence>
<dbReference type="RefSeq" id="WP_138217699.1">
    <property type="nucleotide sequence ID" value="NZ_VAUO01000001.1"/>
</dbReference>
<evidence type="ECO:0000313" key="4">
    <source>
        <dbReference type="Proteomes" id="UP000309819"/>
    </source>
</evidence>
<comment type="caution">
    <text evidence="3">The sequence shown here is derived from an EMBL/GenBank/DDBJ whole genome shotgun (WGS) entry which is preliminary data.</text>
</comment>
<dbReference type="GO" id="GO:0015074">
    <property type="term" value="P:DNA integration"/>
    <property type="evidence" value="ECO:0007669"/>
    <property type="project" value="InterPro"/>
</dbReference>
<evidence type="ECO:0000259" key="2">
    <source>
        <dbReference type="PROSITE" id="PS50994"/>
    </source>
</evidence>
<dbReference type="OrthoDB" id="6879817at2"/>
<dbReference type="Proteomes" id="UP000309819">
    <property type="component" value="Unassembled WGS sequence"/>
</dbReference>